<proteinExistence type="predicted"/>
<dbReference type="AlphaFoldDB" id="A0A4Y2WPZ5"/>
<reference evidence="1 2" key="1">
    <citation type="journal article" date="2019" name="Sci. Rep.">
        <title>Orb-weaving spider Araneus ventricosus genome elucidates the spidroin gene catalogue.</title>
        <authorList>
            <person name="Kono N."/>
            <person name="Nakamura H."/>
            <person name="Ohtoshi R."/>
            <person name="Moran D.A.P."/>
            <person name="Shinohara A."/>
            <person name="Yoshida Y."/>
            <person name="Fujiwara M."/>
            <person name="Mori M."/>
            <person name="Tomita M."/>
            <person name="Arakawa K."/>
        </authorList>
    </citation>
    <scope>NUCLEOTIDE SEQUENCE [LARGE SCALE GENOMIC DNA]</scope>
</reference>
<evidence type="ECO:0000313" key="1">
    <source>
        <dbReference type="EMBL" id="GBO38778.1"/>
    </source>
</evidence>
<gene>
    <name evidence="1" type="ORF">AVEN_39967_1</name>
</gene>
<dbReference type="Proteomes" id="UP000499080">
    <property type="component" value="Unassembled WGS sequence"/>
</dbReference>
<evidence type="ECO:0000313" key="2">
    <source>
        <dbReference type="Proteomes" id="UP000499080"/>
    </source>
</evidence>
<dbReference type="EMBL" id="BGPR01063594">
    <property type="protein sequence ID" value="GBO38778.1"/>
    <property type="molecule type" value="Genomic_DNA"/>
</dbReference>
<keyword evidence="2" id="KW-1185">Reference proteome</keyword>
<comment type="caution">
    <text evidence="1">The sequence shown here is derived from an EMBL/GenBank/DDBJ whole genome shotgun (WGS) entry which is preliminary data.</text>
</comment>
<accession>A0A4Y2WPZ5</accession>
<organism evidence="1 2">
    <name type="scientific">Araneus ventricosus</name>
    <name type="common">Orbweaver spider</name>
    <name type="synonym">Epeira ventricosa</name>
    <dbReference type="NCBI Taxonomy" id="182803"/>
    <lineage>
        <taxon>Eukaryota</taxon>
        <taxon>Metazoa</taxon>
        <taxon>Ecdysozoa</taxon>
        <taxon>Arthropoda</taxon>
        <taxon>Chelicerata</taxon>
        <taxon>Arachnida</taxon>
        <taxon>Araneae</taxon>
        <taxon>Araneomorphae</taxon>
        <taxon>Entelegynae</taxon>
        <taxon>Araneoidea</taxon>
        <taxon>Araneidae</taxon>
        <taxon>Araneus</taxon>
    </lineage>
</organism>
<feature type="non-terminal residue" evidence="1">
    <location>
        <position position="96"/>
    </location>
</feature>
<sequence length="96" mass="11205">MNLPNATSLNDRVRENISRQYRFTGNHYPTEVFHRLMIYLTDKGLEVTSPRKHFAQTVFGNHCPGLPWELFYDSSPTRFEDIVPRAPRNPFNVLPA</sequence>
<name>A0A4Y2WPZ5_ARAVE</name>
<protein>
    <submittedName>
        <fullName evidence="1">Uncharacterized protein</fullName>
    </submittedName>
</protein>